<dbReference type="Proteomes" id="UP000321172">
    <property type="component" value="Chromosome"/>
</dbReference>
<dbReference type="EMBL" id="CP042345">
    <property type="protein sequence ID" value="QEA15820.1"/>
    <property type="molecule type" value="Genomic_DNA"/>
</dbReference>
<dbReference type="RefSeq" id="WP_147089798.1">
    <property type="nucleotide sequence ID" value="NZ_BAABJD010000001.1"/>
</dbReference>
<keyword evidence="2" id="KW-1185">Reference proteome</keyword>
<reference evidence="1 2" key="1">
    <citation type="journal article" date="2013" name="J. Microbiol. Biotechnol.">
        <title>Novosphingobium ginsenosidimutans sp. nov., with the ability to convert ginsenoside.</title>
        <authorList>
            <person name="Kim J.K."/>
            <person name="He D."/>
            <person name="Liu Q.M."/>
            <person name="Park H.Y."/>
            <person name="Jung M.S."/>
            <person name="Yoon M.H."/>
            <person name="Kim S.C."/>
            <person name="Im W.T."/>
        </authorList>
    </citation>
    <scope>NUCLEOTIDE SEQUENCE [LARGE SCALE GENOMIC DNA]</scope>
    <source>
        <strain evidence="1 2">FW-6</strain>
    </source>
</reference>
<organism evidence="1 2">
    <name type="scientific">Novosphingobium ginsenosidimutans</name>
    <dbReference type="NCBI Taxonomy" id="1176536"/>
    <lineage>
        <taxon>Bacteria</taxon>
        <taxon>Pseudomonadati</taxon>
        <taxon>Pseudomonadota</taxon>
        <taxon>Alphaproteobacteria</taxon>
        <taxon>Sphingomonadales</taxon>
        <taxon>Sphingomonadaceae</taxon>
        <taxon>Novosphingobium</taxon>
    </lineage>
</organism>
<dbReference type="KEGG" id="ngf:FRF71_06510"/>
<sequence length="209" mass="22764">MSNAPIAMLLCSLDAHHPALDWFPEPAVDTRHFLAVMAKTWVPKGIQVFNLAANYPRELARIESLAAITEARKLARPQLWDSLQLFGLRQLLTLERDVMQVALLRGPMIADPASLRRAFDSQSQPFASLADDPALLLFDRSKVGAELTLSLALDMALSGAIYGLGAYRLESLLDQVQQVVAGSQLDDLIELQAETAPGADAAERASEDS</sequence>
<protein>
    <submittedName>
        <fullName evidence="1">Uncharacterized protein</fullName>
    </submittedName>
</protein>
<name>A0A5B8S368_9SPHN</name>
<accession>A0A5B8S368</accession>
<proteinExistence type="predicted"/>
<evidence type="ECO:0000313" key="1">
    <source>
        <dbReference type="EMBL" id="QEA15820.1"/>
    </source>
</evidence>
<evidence type="ECO:0000313" key="2">
    <source>
        <dbReference type="Proteomes" id="UP000321172"/>
    </source>
</evidence>
<gene>
    <name evidence="1" type="ORF">FRF71_06510</name>
</gene>
<dbReference type="AlphaFoldDB" id="A0A5B8S368"/>